<feature type="region of interest" description="Disordered" evidence="2">
    <location>
        <begin position="155"/>
        <end position="176"/>
    </location>
</feature>
<feature type="coiled-coil region" evidence="1">
    <location>
        <begin position="219"/>
        <end position="382"/>
    </location>
</feature>
<comment type="caution">
    <text evidence="4">The sequence shown here is derived from an EMBL/GenBank/DDBJ whole genome shotgun (WGS) entry which is preliminary data.</text>
</comment>
<proteinExistence type="predicted"/>
<keyword evidence="1" id="KW-0175">Coiled coil</keyword>
<dbReference type="PANTHER" id="PTHR15154:SF2">
    <property type="entry name" value="HAMARTIN"/>
    <property type="match status" value="1"/>
</dbReference>
<dbReference type="PANTHER" id="PTHR15154">
    <property type="entry name" value="HAMARTIN"/>
    <property type="match status" value="1"/>
</dbReference>
<dbReference type="GO" id="GO:0051726">
    <property type="term" value="P:regulation of cell cycle"/>
    <property type="evidence" value="ECO:0007669"/>
    <property type="project" value="TreeGrafter"/>
</dbReference>
<feature type="signal peptide" evidence="3">
    <location>
        <begin position="1"/>
        <end position="23"/>
    </location>
</feature>
<dbReference type="GO" id="GO:0033596">
    <property type="term" value="C:TSC1-TSC2 complex"/>
    <property type="evidence" value="ECO:0007669"/>
    <property type="project" value="TreeGrafter"/>
</dbReference>
<feature type="chain" id="PRO_5043900562" evidence="3">
    <location>
        <begin position="24"/>
        <end position="456"/>
    </location>
</feature>
<keyword evidence="3" id="KW-0732">Signal</keyword>
<keyword evidence="5" id="KW-1185">Reference proteome</keyword>
<evidence type="ECO:0000256" key="1">
    <source>
        <dbReference type="SAM" id="Coils"/>
    </source>
</evidence>
<protein>
    <submittedName>
        <fullName evidence="4">Uncharacterized protein</fullName>
    </submittedName>
</protein>
<gene>
    <name evidence="4" type="ORF">VNI00_003440</name>
</gene>
<dbReference type="Proteomes" id="UP001383192">
    <property type="component" value="Unassembled WGS sequence"/>
</dbReference>
<reference evidence="4 5" key="1">
    <citation type="submission" date="2024-01" db="EMBL/GenBank/DDBJ databases">
        <title>A draft genome for a cacao thread blight-causing isolate of Paramarasmius palmivorus.</title>
        <authorList>
            <person name="Baruah I.K."/>
            <person name="Bukari Y."/>
            <person name="Amoako-Attah I."/>
            <person name="Meinhardt L.W."/>
            <person name="Bailey B.A."/>
            <person name="Cohen S.P."/>
        </authorList>
    </citation>
    <scope>NUCLEOTIDE SEQUENCE [LARGE SCALE GENOMIC DNA]</scope>
    <source>
        <strain evidence="4 5">GH-12</strain>
    </source>
</reference>
<evidence type="ECO:0000313" key="5">
    <source>
        <dbReference type="Proteomes" id="UP001383192"/>
    </source>
</evidence>
<evidence type="ECO:0000313" key="4">
    <source>
        <dbReference type="EMBL" id="KAK7054977.1"/>
    </source>
</evidence>
<dbReference type="AlphaFoldDB" id="A0AAW0DVT5"/>
<dbReference type="InterPro" id="IPR007483">
    <property type="entry name" value="Hamartin"/>
</dbReference>
<name>A0AAW0DVT5_9AGAR</name>
<organism evidence="4 5">
    <name type="scientific">Paramarasmius palmivorus</name>
    <dbReference type="NCBI Taxonomy" id="297713"/>
    <lineage>
        <taxon>Eukaryota</taxon>
        <taxon>Fungi</taxon>
        <taxon>Dikarya</taxon>
        <taxon>Basidiomycota</taxon>
        <taxon>Agaricomycotina</taxon>
        <taxon>Agaricomycetes</taxon>
        <taxon>Agaricomycetidae</taxon>
        <taxon>Agaricales</taxon>
        <taxon>Marasmiineae</taxon>
        <taxon>Marasmiaceae</taxon>
        <taxon>Paramarasmius</taxon>
    </lineage>
</organism>
<evidence type="ECO:0000256" key="3">
    <source>
        <dbReference type="SAM" id="SignalP"/>
    </source>
</evidence>
<sequence length="456" mass="53746">MKFRLRELCAVLARMICWDPAVSDETDDQGVPVGVKPPEYRRFFTYLYYLFPCEILDFLRKPAEMDTERRWDEDKIQMLSESLLRTHITHPYLLYPHKVFWEEEEELYDSARIASEGMLMDVRYTSIALHERYSSDEAKPDAEKLLELYTPALIPPETSPIQEPRPLESTSLHSADSDESLASLQHALLLLQTQARFTSYLQEQNIKHIGRLYQDRVLARNAEVERQGLYNKLRNYRAQVVRLESELKEHKEQSHSAKTKYLDWNTELQSKLKELREEKRVWLRDAASLRSGYNELEALFKAQGKLLDEASRELFRLQTERKASQHKIDRLDTYEKQIADYEVTRALWEADFTRFNERAEEMQEMKTRMKQLDIRVQALYETGAEQERTIQMQRKHVESLEAQLSAASIPRPHHEPENQDAGKTVRKLRQQNIDLREEVEELRAMVEVLRARSGGG</sequence>
<dbReference type="GO" id="GO:0032007">
    <property type="term" value="P:negative regulation of TOR signaling"/>
    <property type="evidence" value="ECO:0007669"/>
    <property type="project" value="TreeGrafter"/>
</dbReference>
<dbReference type="EMBL" id="JAYKXP010000008">
    <property type="protein sequence ID" value="KAK7054977.1"/>
    <property type="molecule type" value="Genomic_DNA"/>
</dbReference>
<accession>A0AAW0DVT5</accession>
<evidence type="ECO:0000256" key="2">
    <source>
        <dbReference type="SAM" id="MobiDB-lite"/>
    </source>
</evidence>
<feature type="coiled-coil region" evidence="1">
    <location>
        <begin position="418"/>
        <end position="452"/>
    </location>
</feature>